<dbReference type="JaponicusDB" id="SJAG_00837"/>
<dbReference type="GO" id="GO:0070628">
    <property type="term" value="F:proteasome binding"/>
    <property type="evidence" value="ECO:0000318"/>
    <property type="project" value="GO_Central"/>
</dbReference>
<keyword evidence="4" id="KW-1185">Reference proteome</keyword>
<dbReference type="STRING" id="402676.B6JWQ9"/>
<dbReference type="InterPro" id="IPR035309">
    <property type="entry name" value="PSME4"/>
</dbReference>
<accession>B6JWQ9</accession>
<dbReference type="GO" id="GO:0005829">
    <property type="term" value="C:cytosol"/>
    <property type="evidence" value="ECO:0000318"/>
    <property type="project" value="GO_Central"/>
</dbReference>
<dbReference type="OrthoDB" id="17907at2759"/>
<dbReference type="InterPro" id="IPR032430">
    <property type="entry name" value="Blm10_mid"/>
</dbReference>
<evidence type="ECO:0000259" key="1">
    <source>
        <dbReference type="Pfam" id="PF16507"/>
    </source>
</evidence>
<proteinExistence type="predicted"/>
<dbReference type="RefSeq" id="XP_002172103.2">
    <property type="nucleotide sequence ID" value="XM_002172067.2"/>
</dbReference>
<organism evidence="3 4">
    <name type="scientific">Schizosaccharomyces japonicus (strain yFS275 / FY16936)</name>
    <name type="common">Fission yeast</name>
    <dbReference type="NCBI Taxonomy" id="402676"/>
    <lineage>
        <taxon>Eukaryota</taxon>
        <taxon>Fungi</taxon>
        <taxon>Dikarya</taxon>
        <taxon>Ascomycota</taxon>
        <taxon>Taphrinomycotina</taxon>
        <taxon>Schizosaccharomycetes</taxon>
        <taxon>Schizosaccharomycetales</taxon>
        <taxon>Schizosaccharomycetaceae</taxon>
        <taxon>Schizosaccharomyces</taxon>
    </lineage>
</organism>
<evidence type="ECO:0000259" key="2">
    <source>
        <dbReference type="Pfam" id="PF23096"/>
    </source>
</evidence>
<dbReference type="Pfam" id="PF23096">
    <property type="entry name" value="HEAT_PSME4"/>
    <property type="match status" value="1"/>
</dbReference>
<dbReference type="eggNOG" id="KOG1851">
    <property type="taxonomic scope" value="Eukaryota"/>
</dbReference>
<protein>
    <submittedName>
        <fullName evidence="3">Uncharacterized protein</fullName>
    </submittedName>
</protein>
<dbReference type="VEuPathDB" id="FungiDB:SJAG_00837"/>
<dbReference type="HOGENOM" id="CLU_000772_0_0_1"/>
<dbReference type="InterPro" id="IPR055455">
    <property type="entry name" value="HEAT_PSME4"/>
</dbReference>
<dbReference type="GO" id="GO:0010499">
    <property type="term" value="P:proteasomal ubiquitin-independent protein catabolic process"/>
    <property type="evidence" value="ECO:0000318"/>
    <property type="project" value="GO_Central"/>
</dbReference>
<dbReference type="GO" id="GO:0005634">
    <property type="term" value="C:nucleus"/>
    <property type="evidence" value="ECO:0000318"/>
    <property type="project" value="GO_Central"/>
</dbReference>
<dbReference type="SUPFAM" id="SSF48371">
    <property type="entry name" value="ARM repeat"/>
    <property type="match status" value="2"/>
</dbReference>
<dbReference type="InterPro" id="IPR016024">
    <property type="entry name" value="ARM-type_fold"/>
</dbReference>
<evidence type="ECO:0000313" key="4">
    <source>
        <dbReference type="Proteomes" id="UP000001744"/>
    </source>
</evidence>
<gene>
    <name evidence="3" type="ORF">SJAG_00837</name>
</gene>
<dbReference type="PANTHER" id="PTHR32170">
    <property type="entry name" value="PROTEASOME ACTIVATOR COMPLEX SUBUNIT 4"/>
    <property type="match status" value="1"/>
</dbReference>
<reference evidence="3 4" key="1">
    <citation type="journal article" date="2011" name="Science">
        <title>Comparative functional genomics of the fission yeasts.</title>
        <authorList>
            <person name="Rhind N."/>
            <person name="Chen Z."/>
            <person name="Yassour M."/>
            <person name="Thompson D.A."/>
            <person name="Haas B.J."/>
            <person name="Habib N."/>
            <person name="Wapinski I."/>
            <person name="Roy S."/>
            <person name="Lin M.F."/>
            <person name="Heiman D.I."/>
            <person name="Young S.K."/>
            <person name="Furuya K."/>
            <person name="Guo Y."/>
            <person name="Pidoux A."/>
            <person name="Chen H.M."/>
            <person name="Robbertse B."/>
            <person name="Goldberg J.M."/>
            <person name="Aoki K."/>
            <person name="Bayne E.H."/>
            <person name="Berlin A.M."/>
            <person name="Desjardins C.A."/>
            <person name="Dobbs E."/>
            <person name="Dukaj L."/>
            <person name="Fan L."/>
            <person name="FitzGerald M.G."/>
            <person name="French C."/>
            <person name="Gujja S."/>
            <person name="Hansen K."/>
            <person name="Keifenheim D."/>
            <person name="Levin J.Z."/>
            <person name="Mosher R.A."/>
            <person name="Mueller C.A."/>
            <person name="Pfiffner J."/>
            <person name="Priest M."/>
            <person name="Russ C."/>
            <person name="Smialowska A."/>
            <person name="Swoboda P."/>
            <person name="Sykes S.M."/>
            <person name="Vaughn M."/>
            <person name="Vengrova S."/>
            <person name="Yoder R."/>
            <person name="Zeng Q."/>
            <person name="Allshire R."/>
            <person name="Baulcombe D."/>
            <person name="Birren B.W."/>
            <person name="Brown W."/>
            <person name="Ekwall K."/>
            <person name="Kellis M."/>
            <person name="Leatherwood J."/>
            <person name="Levin H."/>
            <person name="Margalit H."/>
            <person name="Martienssen R."/>
            <person name="Nieduszynski C.A."/>
            <person name="Spatafora J.W."/>
            <person name="Friedman N."/>
            <person name="Dalgaard J.Z."/>
            <person name="Baumann P."/>
            <person name="Niki H."/>
            <person name="Regev A."/>
            <person name="Nusbaum C."/>
        </authorList>
    </citation>
    <scope>NUCLEOTIDE SEQUENCE [LARGE SCALE GENOMIC DNA]</scope>
    <source>
        <strain evidence="4">yFS275 / FY16936</strain>
    </source>
</reference>
<dbReference type="Proteomes" id="UP000001744">
    <property type="component" value="Unassembled WGS sequence"/>
</dbReference>
<dbReference type="PANTHER" id="PTHR32170:SF3">
    <property type="entry name" value="PROTEASOME ACTIVATOR COMPLEX SUBUNIT 4"/>
    <property type="match status" value="1"/>
</dbReference>
<evidence type="ECO:0000313" key="3">
    <source>
        <dbReference type="EMBL" id="EEB05810.2"/>
    </source>
</evidence>
<feature type="domain" description="Proteasome activator Blm10 middle HEAT repeats region" evidence="1">
    <location>
        <begin position="295"/>
        <end position="804"/>
    </location>
</feature>
<dbReference type="GO" id="GO:0016504">
    <property type="term" value="F:peptidase activator activity"/>
    <property type="evidence" value="ECO:0000318"/>
    <property type="project" value="GO_Central"/>
</dbReference>
<feature type="domain" description="Proteasome activator complex subunit 4-like HEAT repeat-like" evidence="2">
    <location>
        <begin position="1310"/>
        <end position="1423"/>
    </location>
</feature>
<sequence length="1786" mass="205773">MEIYYELAMSLNLPDWIDDRAANRFKMLVDLPSCPDESCISNVCEHPIDRRFLTVADLQLDWRLAFKLMKKQLFRLEQCTTSVLSRHSFDAVLIRAASAFFPAEETNNVLNEVLPLFSLSDFTDALAAVGMLSLLLPTSILTNVPSLNPQTWLPTIFHLHSLFTKNVVADTMLFDILSRLAVSGLNDGFKYSFSEYGIFTPEQARTLFHYGLRLFNADDPEGMSLFSNSKQYTVMSKFNVYPPDGVAFVPYSEERTAMYMFDAENSNAISKFAEWIVCSLNLKCEQTEDNILTMLNELFYLLTPYYHLSANEPGNELLFQFLAELSQCFLKRWTYENDEDVTIPREKRLTNHIKKEFVEILKPSVLNAIHSTEEYLRTMAQKSLRALAILEPDAIVPCMLKRIYSALESSVKSHNALVSIESLISLAQVIAGTKQYQPHILPLLELILPGIDSNFCERTELVLKFVAIVSHCVSFYNIDEQLGSGIFLEWFQSEITKLRQMNDDNYLLHDDAKAIFIDYDKVMTSSMTTFCNWLHAFENRIYALLENFPTDYSKEDIEQCLSMTLESLLPALSDEWFDLTLSRLCNFLSTNVVNQAVNAVNKVCAAFTHASPEKTWMTLYPVISHNINVEIDKRNADPSIEYYLKKNIADDCKLVWNLNILNGIIDFNGKYFLDKRCELKELLDRLLLCRGSTEPLASSFVHQLVFNLISAYPTNFTKRLHRPIAEWGKPYENKCLQIHWYIPSEQEIDLAVFICDRYMSLCMDYLQQRVITQKSAAVTNEWVDDVCSYLDWLRLLSSASAELFQIPDIEFLPEYKHDEYNTYTGDYQYIRSKARSRWTISPQQNSVMEALRKRLGFLLVEIHNAVFKSPGYDVMILENVVACEKYYLIDYEYSKSLRRFKEIDIISSPLISYFCFKEAKQPYNTTLLQKRIQLSFLKHLRLSYVPRILTSNEMYIYKQQIKLCYSNHNKVRLIAQASLTSCDDLFRDTRLELFQFLVSILNETENADVLEGSIDALYTVRSLLNIIKRQWVFLYPVLQIIVRLRNSDKPAFQTVALQLYREVASEMWAETYFPIYEHYFVPKIPSQFENEELRLFIIATEQQRQRDINIACMARDEFIDTFPDAHSKTQELILHALYTLSVNFLAPPTSRLLKLFSEGIISSNYTTATYCLAGLFEVLYFVWQVSLSKGDAKDLLSQNIHLPSEKRLKKTPDNIAQIKQTIFEFTGSKKIHYIRASYPGWLAIPDTLDVYEQNYNGQVDFSAAQKLVDTALKLINESWLQNLLIFLIRDPQVDDDSATKLKWRSNIVYTWELLFKILFNAGSCVSSSFLHKQIATLCLSSDRLRNRAGMELLTGFVKSLSQCRRIIAEKHWNWIVPFVTTVMQNNLSSENLEFWKSLIQMVFSDSDPILYWPLYNVLVNMFKNISLHRILDDSKLDLLSELIKTVGWHFQFDQVVYALLLPSLQQSHETHRDIIASVLAGVEHAQIHESHDCVEALLKTNLLAGPLGLFFGKIPTTKVNALTKAYEELGVLRIHATDNSSSKDYAHYASLVVYWTEKLIMLPCGFAILPMVSRLIFPAVLHMLDVKGDKDLRKAATSLLHLLGNLTYPSVIAQDFCEACTTILKNQTSLSQRLHVLAILPPFMFQHSLIVSTETKLSVLETLVTMLHEERLCVREAAAVSMAILIQYFTKPRLDVTFNLRKMLLKDIDTTSIQASVPAEPLPQDNSSEVFAQRYAAILQLLALFNSMPFVGTNAKEAIDDLKMSHSDIWQFMDKYFIEEELNDFE</sequence>
<dbReference type="OMA" id="GCQHNEK"/>
<dbReference type="GeneID" id="7048911"/>
<dbReference type="Pfam" id="PF16507">
    <property type="entry name" value="HEAT_PSME4_mid"/>
    <property type="match status" value="1"/>
</dbReference>
<name>B6JWQ9_SCHJY</name>
<dbReference type="EMBL" id="KE651166">
    <property type="protein sequence ID" value="EEB05810.2"/>
    <property type="molecule type" value="Genomic_DNA"/>
</dbReference>